<dbReference type="PANTHER" id="PTHR12120">
    <property type="entry name" value="TNFR-CYS DOMAIN-CONTAINING PROTEIN"/>
    <property type="match status" value="1"/>
</dbReference>
<dbReference type="Gene3D" id="2.10.50.10">
    <property type="entry name" value="Tumor Necrosis Factor Receptor, subunit A, domain 2"/>
    <property type="match status" value="2"/>
</dbReference>
<dbReference type="PROSITE" id="PS00652">
    <property type="entry name" value="TNFR_NGFR_1"/>
    <property type="match status" value="1"/>
</dbReference>
<feature type="domain" description="TNFR-Cys" evidence="12">
    <location>
        <begin position="213"/>
        <end position="253"/>
    </location>
</feature>
<evidence type="ECO:0000256" key="5">
    <source>
        <dbReference type="ARBA" id="ARBA00023136"/>
    </source>
</evidence>
<sequence>MQRGRWDRTQPLRWGPSGPSLMSPRTLLGAALRLSKAPAGDAAPEFRDVAAGDGGSGPAREEFAGAAICIAPPTHPARPMGGGGAGPAGCDPPRCPRRAPLHAAPRALPGSHACPAGEPRVSRPPRTVPRARGASCPRNAARPARGAPQPAHGALPHARRDTGSGTSPASMDCKESEDPYEHSKCTPCRNCMPGQELSKECGDGTGGDAQCVPCPPRKFKDSWGHHSCKPCLSCALINRIQKSNCTATTNAVCGECLPGFYRKARISGQLGWECIPCTKQTPSSEPQCRSRTSLVKVAVPTVPPQDTALLALTSSALVIIVLVLLALSIIYCKRFWKSQCQRVFLRTQNFSGQRAMFPTSATPGRFLCEEQMSGPCCLGVKNLSPCYRQAEGPVEAVQFISEGEAISLQLPPTQPELELPSAVAVSPASKGQLVRSVLESQPLVRSSGCSDRLATALAPSDLRPGQRGVAEALAPLSSCASEMQHKWPHAPVECTELDLQKFSSQVEFVGSERSEEVGSQATRGVPREGSSAALEAGSSLVVDPARGLSPTVQNPTAESGEQPVNDAQSLVTQISNTMKGLPVSELPHSLVQSLAFLLDPSLNGVKNFSHVALELGVAPQFLGRISGFEQLITHLTYSGDSVTIPHLAQALQRLQRFDALLLLCDHFALSQIQGHQC</sequence>
<dbReference type="CDD" id="cd15838">
    <property type="entry name" value="TNFRSF27"/>
    <property type="match status" value="1"/>
</dbReference>
<evidence type="ECO:0000256" key="7">
    <source>
        <dbReference type="ARBA" id="ARBA00023170"/>
    </source>
</evidence>
<comment type="caution">
    <text evidence="9">Lacks conserved residue(s) required for the propagation of feature annotation.</text>
</comment>
<dbReference type="PROSITE" id="PS50050">
    <property type="entry name" value="TNFR_NGFR_2"/>
    <property type="match status" value="1"/>
</dbReference>
<dbReference type="Proteomes" id="UP000016666">
    <property type="component" value="Chromosome 10"/>
</dbReference>
<feature type="transmembrane region" description="Helical" evidence="11">
    <location>
        <begin position="308"/>
        <end position="332"/>
    </location>
</feature>
<dbReference type="PRINTS" id="PR01973">
    <property type="entry name" value="TNFACTORR27"/>
</dbReference>
<keyword evidence="8" id="KW-0325">Glycoprotein</keyword>
<dbReference type="GO" id="GO:0005886">
    <property type="term" value="C:plasma membrane"/>
    <property type="evidence" value="ECO:0007669"/>
    <property type="project" value="InterPro"/>
</dbReference>
<dbReference type="STRING" id="8840.ENSAPLP00000032571"/>
<reference evidence="13 14" key="1">
    <citation type="submission" date="2017-10" db="EMBL/GenBank/DDBJ databases">
        <title>A new Pekin duck reference genome.</title>
        <authorList>
            <person name="Hou Z.-C."/>
            <person name="Zhou Z.-K."/>
            <person name="Zhu F."/>
            <person name="Hou S.-S."/>
        </authorList>
    </citation>
    <scope>NUCLEOTIDE SEQUENCE [LARGE SCALE GENOMIC DNA]</scope>
</reference>
<feature type="repeat" description="TNFR-Cys" evidence="9">
    <location>
        <begin position="213"/>
        <end position="253"/>
    </location>
</feature>
<dbReference type="Gene3D" id="1.10.533.10">
    <property type="entry name" value="Death Domain, Fas"/>
    <property type="match status" value="1"/>
</dbReference>
<evidence type="ECO:0000313" key="13">
    <source>
        <dbReference type="Ensembl" id="ENSAPLP00000032571.1"/>
    </source>
</evidence>
<evidence type="ECO:0000256" key="2">
    <source>
        <dbReference type="ARBA" id="ARBA00022692"/>
    </source>
</evidence>
<dbReference type="GO" id="GO:0046330">
    <property type="term" value="P:positive regulation of JNK cascade"/>
    <property type="evidence" value="ECO:0007669"/>
    <property type="project" value="InterPro"/>
</dbReference>
<keyword evidence="3" id="KW-0677">Repeat</keyword>
<dbReference type="InterPro" id="IPR001368">
    <property type="entry name" value="TNFR/NGFR_Cys_rich_reg"/>
</dbReference>
<dbReference type="PANTHER" id="PTHR12120:SF8">
    <property type="entry name" value="TUMOR NECROSIS FACTOR RECEPTOR SUPERFAMILY MEMBER 27"/>
    <property type="match status" value="1"/>
</dbReference>
<keyword evidence="5 11" id="KW-0472">Membrane</keyword>
<reference evidence="13" key="2">
    <citation type="submission" date="2025-08" db="UniProtKB">
        <authorList>
            <consortium name="Ensembl"/>
        </authorList>
    </citation>
    <scope>IDENTIFICATION</scope>
</reference>
<proteinExistence type="predicted"/>
<feature type="compositionally biased region" description="Polar residues" evidence="10">
    <location>
        <begin position="550"/>
        <end position="559"/>
    </location>
</feature>
<dbReference type="GO" id="GO:0005031">
    <property type="term" value="F:tumor necrosis factor receptor activity"/>
    <property type="evidence" value="ECO:0007669"/>
    <property type="project" value="InterPro"/>
</dbReference>
<dbReference type="GeneTree" id="ENSGT00940000153259"/>
<evidence type="ECO:0000313" key="14">
    <source>
        <dbReference type="Proteomes" id="UP000016666"/>
    </source>
</evidence>
<evidence type="ECO:0000256" key="8">
    <source>
        <dbReference type="ARBA" id="ARBA00023180"/>
    </source>
</evidence>
<dbReference type="Pfam" id="PF00020">
    <property type="entry name" value="TNFR_c6"/>
    <property type="match status" value="1"/>
</dbReference>
<dbReference type="InterPro" id="IPR047526">
    <property type="entry name" value="TNR19/27/EDAR"/>
</dbReference>
<evidence type="ECO:0000256" key="10">
    <source>
        <dbReference type="SAM" id="MobiDB-lite"/>
    </source>
</evidence>
<feature type="compositionally biased region" description="Low complexity" evidence="10">
    <location>
        <begin position="528"/>
        <end position="542"/>
    </location>
</feature>
<name>A0A493U381_ANAPP</name>
<evidence type="ECO:0000256" key="6">
    <source>
        <dbReference type="ARBA" id="ARBA00023157"/>
    </source>
</evidence>
<dbReference type="InterPro" id="IPR034060">
    <property type="entry name" value="TNFRSF27_N"/>
</dbReference>
<feature type="region of interest" description="Disordered" evidence="10">
    <location>
        <begin position="510"/>
        <end position="565"/>
    </location>
</feature>
<evidence type="ECO:0000256" key="1">
    <source>
        <dbReference type="ARBA" id="ARBA00004167"/>
    </source>
</evidence>
<evidence type="ECO:0000259" key="12">
    <source>
        <dbReference type="PROSITE" id="PS50050"/>
    </source>
</evidence>
<dbReference type="GO" id="GO:0043123">
    <property type="term" value="P:positive regulation of canonical NF-kappaB signal transduction"/>
    <property type="evidence" value="ECO:0007669"/>
    <property type="project" value="InterPro"/>
</dbReference>
<feature type="compositionally biased region" description="Low complexity" evidence="10">
    <location>
        <begin position="124"/>
        <end position="154"/>
    </location>
</feature>
<dbReference type="AlphaFoldDB" id="A0A493U381"/>
<evidence type="ECO:0000256" key="3">
    <source>
        <dbReference type="ARBA" id="ARBA00022737"/>
    </source>
</evidence>
<keyword evidence="2 11" id="KW-0812">Transmembrane</keyword>
<protein>
    <recommendedName>
        <fullName evidence="12">TNFR-Cys domain-containing protein</fullName>
    </recommendedName>
</protein>
<keyword evidence="7" id="KW-0675">Receptor</keyword>
<feature type="region of interest" description="Disordered" evidence="10">
    <location>
        <begin position="1"/>
        <end position="22"/>
    </location>
</feature>
<evidence type="ECO:0000256" key="4">
    <source>
        <dbReference type="ARBA" id="ARBA00022989"/>
    </source>
</evidence>
<keyword evidence="14" id="KW-1185">Reference proteome</keyword>
<keyword evidence="4 11" id="KW-1133">Transmembrane helix</keyword>
<keyword evidence="6" id="KW-1015">Disulfide bond</keyword>
<comment type="subcellular location">
    <subcellularLocation>
        <location evidence="1">Membrane</location>
        <topology evidence="1">Single-pass membrane protein</topology>
    </subcellularLocation>
</comment>
<dbReference type="SMART" id="SM00208">
    <property type="entry name" value="TNFR"/>
    <property type="match status" value="2"/>
</dbReference>
<reference evidence="13" key="3">
    <citation type="submission" date="2025-09" db="UniProtKB">
        <authorList>
            <consortium name="Ensembl"/>
        </authorList>
    </citation>
    <scope>IDENTIFICATION</scope>
</reference>
<evidence type="ECO:0000256" key="11">
    <source>
        <dbReference type="SAM" id="Phobius"/>
    </source>
</evidence>
<feature type="region of interest" description="Disordered" evidence="10">
    <location>
        <begin position="101"/>
        <end position="175"/>
    </location>
</feature>
<evidence type="ECO:0000256" key="9">
    <source>
        <dbReference type="PROSITE-ProRule" id="PRU00206"/>
    </source>
</evidence>
<dbReference type="Ensembl" id="ENSAPLT00000026127.1">
    <property type="protein sequence ID" value="ENSAPLP00000032571.1"/>
    <property type="gene ID" value="ENSAPLG00000006375.2"/>
</dbReference>
<dbReference type="InterPro" id="IPR011029">
    <property type="entry name" value="DEATH-like_dom_sf"/>
</dbReference>
<dbReference type="InterPro" id="IPR022319">
    <property type="entry name" value="TNFR_27"/>
</dbReference>
<organism evidence="13 14">
    <name type="scientific">Anas platyrhynchos platyrhynchos</name>
    <name type="common">Northern mallard</name>
    <dbReference type="NCBI Taxonomy" id="8840"/>
    <lineage>
        <taxon>Eukaryota</taxon>
        <taxon>Metazoa</taxon>
        <taxon>Chordata</taxon>
        <taxon>Craniata</taxon>
        <taxon>Vertebrata</taxon>
        <taxon>Euteleostomi</taxon>
        <taxon>Archelosauria</taxon>
        <taxon>Archosauria</taxon>
        <taxon>Dinosauria</taxon>
        <taxon>Saurischia</taxon>
        <taxon>Theropoda</taxon>
        <taxon>Coelurosauria</taxon>
        <taxon>Aves</taxon>
        <taxon>Neognathae</taxon>
        <taxon>Galloanserae</taxon>
        <taxon>Anseriformes</taxon>
        <taxon>Anatidae</taxon>
        <taxon>Anatinae</taxon>
        <taxon>Anas</taxon>
    </lineage>
</organism>
<accession>A0A493U381</accession>
<feature type="compositionally biased region" description="Basic and acidic residues" evidence="10">
    <location>
        <begin position="1"/>
        <end position="10"/>
    </location>
</feature>